<accession>A0A316UF66</accession>
<organism evidence="3 4">
    <name type="scientific">Pseudomicrostroma glucosiphilum</name>
    <dbReference type="NCBI Taxonomy" id="1684307"/>
    <lineage>
        <taxon>Eukaryota</taxon>
        <taxon>Fungi</taxon>
        <taxon>Dikarya</taxon>
        <taxon>Basidiomycota</taxon>
        <taxon>Ustilaginomycotina</taxon>
        <taxon>Exobasidiomycetes</taxon>
        <taxon>Microstromatales</taxon>
        <taxon>Microstromatales incertae sedis</taxon>
        <taxon>Pseudomicrostroma</taxon>
    </lineage>
</organism>
<dbReference type="Proteomes" id="UP000245942">
    <property type="component" value="Unassembled WGS sequence"/>
</dbReference>
<dbReference type="AlphaFoldDB" id="A0A316UF66"/>
<dbReference type="CDD" id="cd14688">
    <property type="entry name" value="bZIP_YAP"/>
    <property type="match status" value="1"/>
</dbReference>
<evidence type="ECO:0000313" key="4">
    <source>
        <dbReference type="Proteomes" id="UP000245942"/>
    </source>
</evidence>
<feature type="compositionally biased region" description="Low complexity" evidence="1">
    <location>
        <begin position="593"/>
        <end position="602"/>
    </location>
</feature>
<dbReference type="OrthoDB" id="2245989at2759"/>
<dbReference type="GeneID" id="37016890"/>
<reference evidence="3 4" key="1">
    <citation type="journal article" date="2018" name="Mol. Biol. Evol.">
        <title>Broad Genomic Sampling Reveals a Smut Pathogenic Ancestry of the Fungal Clade Ustilaginomycotina.</title>
        <authorList>
            <person name="Kijpornyongpan T."/>
            <person name="Mondo S.J."/>
            <person name="Barry K."/>
            <person name="Sandor L."/>
            <person name="Lee J."/>
            <person name="Lipzen A."/>
            <person name="Pangilinan J."/>
            <person name="LaButti K."/>
            <person name="Hainaut M."/>
            <person name="Henrissat B."/>
            <person name="Grigoriev I.V."/>
            <person name="Spatafora J.W."/>
            <person name="Aime M.C."/>
        </authorList>
    </citation>
    <scope>NUCLEOTIDE SEQUENCE [LARGE SCALE GENOMIC DNA]</scope>
    <source>
        <strain evidence="3 4">MCA 4718</strain>
    </source>
</reference>
<gene>
    <name evidence="3" type="ORF">BCV69DRAFT_3149</name>
</gene>
<feature type="compositionally biased region" description="Basic residues" evidence="1">
    <location>
        <begin position="24"/>
        <end position="34"/>
    </location>
</feature>
<dbReference type="STRING" id="1684307.A0A316UF66"/>
<dbReference type="InterPro" id="IPR021833">
    <property type="entry name" value="DUF3425"/>
</dbReference>
<dbReference type="InterPro" id="IPR004827">
    <property type="entry name" value="bZIP"/>
</dbReference>
<feature type="compositionally biased region" description="Low complexity" evidence="1">
    <location>
        <begin position="127"/>
        <end position="145"/>
    </location>
</feature>
<dbReference type="RefSeq" id="XP_025350724.1">
    <property type="nucleotide sequence ID" value="XM_025495156.1"/>
</dbReference>
<feature type="region of interest" description="Disordered" evidence="1">
    <location>
        <begin position="16"/>
        <end position="60"/>
    </location>
</feature>
<protein>
    <recommendedName>
        <fullName evidence="2">BZIP domain-containing protein</fullName>
    </recommendedName>
</protein>
<keyword evidence="4" id="KW-1185">Reference proteome</keyword>
<dbReference type="PROSITE" id="PS00036">
    <property type="entry name" value="BZIP_BASIC"/>
    <property type="match status" value="1"/>
</dbReference>
<feature type="region of interest" description="Disordered" evidence="1">
    <location>
        <begin position="546"/>
        <end position="602"/>
    </location>
</feature>
<dbReference type="PANTHER" id="PTHR38116:SF9">
    <property type="entry name" value="BZIP DOMAIN-CONTAINING PROTEIN"/>
    <property type="match status" value="1"/>
</dbReference>
<feature type="compositionally biased region" description="Polar residues" evidence="1">
    <location>
        <begin position="565"/>
        <end position="574"/>
    </location>
</feature>
<feature type="domain" description="BZIP" evidence="2">
    <location>
        <begin position="16"/>
        <end position="31"/>
    </location>
</feature>
<proteinExistence type="predicted"/>
<dbReference type="PANTHER" id="PTHR38116">
    <property type="entry name" value="CHROMOSOME 7, WHOLE GENOME SHOTGUN SEQUENCE"/>
    <property type="match status" value="1"/>
</dbReference>
<dbReference type="Pfam" id="PF11905">
    <property type="entry name" value="DUF3425"/>
    <property type="match status" value="1"/>
</dbReference>
<name>A0A316UF66_9BASI</name>
<dbReference type="GO" id="GO:0003700">
    <property type="term" value="F:DNA-binding transcription factor activity"/>
    <property type="evidence" value="ECO:0007669"/>
    <property type="project" value="InterPro"/>
</dbReference>
<evidence type="ECO:0000256" key="1">
    <source>
        <dbReference type="SAM" id="MobiDB-lite"/>
    </source>
</evidence>
<evidence type="ECO:0000259" key="2">
    <source>
        <dbReference type="PROSITE" id="PS00036"/>
    </source>
</evidence>
<feature type="region of interest" description="Disordered" evidence="1">
    <location>
        <begin position="127"/>
        <end position="156"/>
    </location>
</feature>
<sequence>MPAKVDNLDAAMLLEKRREQNRAAQKRFREKRAAKQQQEQRHQQPPRGETTYSAESSFDDHVTVEVPAQALWADAVPVHSAAYGTGPWAPAEHQPKLQQRPSQTASSSSASPFTLLGYHSDVDISSCASSSGHSFSSPSTTEEITPSPPAADRDVPPATFETTAAQLDLFGLSLPSPQQESQDDTSPELEVVQNHGDLETMRDIGLFGGGESWVRPPLSSPTPALPSQTSEQPFDLARLLMPTADGMQRSFGNSNSSNGTFAGYGAGASGSTSYGNAQANMVPLEFAWTLAQVMSRTQGISPLQVMQSGQLSPASMRSIFCPDPHVDSRMQVKPIAFASAMRVNLITLGYLIEDAETCDTNVIANVWKKQSARYIRRGPDGRYIDDVEDPKGRLALSFPNVPTQLSTQFYCGTIPKSLSRSDQIRRIRSLRNAPNIHPTKLQLEVPHSIFIDVLPWPSVRDRLIRLVSAGEVDIHDVKGDLVGKDFGTVGAGNTVQIHGDDPLDEESWELSEHFLQKYHVCLQLGPKIIRRTNFWRRMRGEPDVVLDKGGAEQAPSEMASKAAETRSQSQSHQVPGSDAFKLATGVADPMRQSSSVASSRPSLSMNYDLETTLEELLANQAEGSTGMVR</sequence>
<evidence type="ECO:0000313" key="3">
    <source>
        <dbReference type="EMBL" id="PWN23564.1"/>
    </source>
</evidence>
<feature type="region of interest" description="Disordered" evidence="1">
    <location>
        <begin position="86"/>
        <end position="110"/>
    </location>
</feature>
<dbReference type="EMBL" id="KZ819321">
    <property type="protein sequence ID" value="PWN23564.1"/>
    <property type="molecule type" value="Genomic_DNA"/>
</dbReference>